<dbReference type="Proteomes" id="UP000029453">
    <property type="component" value="Unassembled WGS sequence"/>
</dbReference>
<reference evidence="2 3" key="1">
    <citation type="submission" date="2012-10" db="EMBL/GenBank/DDBJ databases">
        <title>Draft Genome Sequence of Paenibacillus popilliae ATCC 14706T.</title>
        <authorList>
            <person name="Iiyama K."/>
            <person name="Mori K."/>
            <person name="Mon H."/>
            <person name="Chieda Y."/>
            <person name="Lee J.M."/>
            <person name="Kusakabe T."/>
            <person name="Tashiro K."/>
            <person name="Asano S."/>
            <person name="Yasunaga-Aoki C."/>
            <person name="Shimizu S."/>
        </authorList>
    </citation>
    <scope>NUCLEOTIDE SEQUENCE [LARGE SCALE GENOMIC DNA]</scope>
    <source>
        <strain evidence="2 3">ATCC 14706</strain>
    </source>
</reference>
<evidence type="ECO:0000259" key="1">
    <source>
        <dbReference type="Pfam" id="PF12323"/>
    </source>
</evidence>
<dbReference type="EMBL" id="BALG01000563">
    <property type="protein sequence ID" value="GAC44522.1"/>
    <property type="molecule type" value="Genomic_DNA"/>
</dbReference>
<sequence length="30" mass="3850">MLVAFKYRLYPNKEQREKIDFILERCRLLY</sequence>
<organism evidence="2 3">
    <name type="scientific">Paenibacillus popilliae ATCC 14706</name>
    <dbReference type="NCBI Taxonomy" id="1212764"/>
    <lineage>
        <taxon>Bacteria</taxon>
        <taxon>Bacillati</taxon>
        <taxon>Bacillota</taxon>
        <taxon>Bacilli</taxon>
        <taxon>Bacillales</taxon>
        <taxon>Paenibacillaceae</taxon>
        <taxon>Paenibacillus</taxon>
    </lineage>
</organism>
<gene>
    <name evidence="2" type="ORF">PPOP_3928</name>
</gene>
<feature type="domain" description="Transposase putative helix-turn-helix" evidence="1">
    <location>
        <begin position="1"/>
        <end position="30"/>
    </location>
</feature>
<evidence type="ECO:0000313" key="2">
    <source>
        <dbReference type="EMBL" id="GAC44522.1"/>
    </source>
</evidence>
<evidence type="ECO:0000313" key="3">
    <source>
        <dbReference type="Proteomes" id="UP000029453"/>
    </source>
</evidence>
<protein>
    <submittedName>
        <fullName evidence="2">Transposase and inactivated derivative</fullName>
    </submittedName>
</protein>
<dbReference type="AlphaFoldDB" id="M9LDN1"/>
<proteinExistence type="predicted"/>
<keyword evidence="3" id="KW-1185">Reference proteome</keyword>
<dbReference type="RefSeq" id="WP_006288368.1">
    <property type="nucleotide sequence ID" value="NZ_BALG01000458.1"/>
</dbReference>
<accession>M9LDN1</accession>
<name>M9LDN1_PAEPP</name>
<comment type="caution">
    <text evidence="2">The sequence shown here is derived from an EMBL/GenBank/DDBJ whole genome shotgun (WGS) entry which is preliminary data.</text>
</comment>
<dbReference type="Pfam" id="PF12323">
    <property type="entry name" value="HTH_OrfB_IS605"/>
    <property type="match status" value="1"/>
</dbReference>
<feature type="non-terminal residue" evidence="2">
    <location>
        <position position="30"/>
    </location>
</feature>
<dbReference type="OrthoDB" id="2630321at2"/>
<dbReference type="InterPro" id="IPR021027">
    <property type="entry name" value="Transposase_put_HTH"/>
</dbReference>